<dbReference type="EMBL" id="WJBH02000268">
    <property type="protein sequence ID" value="KAI9549802.1"/>
    <property type="molecule type" value="Genomic_DNA"/>
</dbReference>
<name>A0AAD5PNP6_9CRUS</name>
<keyword evidence="4" id="KW-1185">Reference proteome</keyword>
<gene>
    <name evidence="2" type="ORF">GHT06_001781</name>
    <name evidence="3" type="ORF">GHT06_001788</name>
</gene>
<evidence type="ECO:0000313" key="3">
    <source>
        <dbReference type="EMBL" id="KAI9549802.1"/>
    </source>
</evidence>
<accession>A0AAD5PNP6</accession>
<comment type="caution">
    <text evidence="2">The sequence shown here is derived from an EMBL/GenBank/DDBJ whole genome shotgun (WGS) entry which is preliminary data.</text>
</comment>
<organism evidence="2 4">
    <name type="scientific">Daphnia sinensis</name>
    <dbReference type="NCBI Taxonomy" id="1820382"/>
    <lineage>
        <taxon>Eukaryota</taxon>
        <taxon>Metazoa</taxon>
        <taxon>Ecdysozoa</taxon>
        <taxon>Arthropoda</taxon>
        <taxon>Crustacea</taxon>
        <taxon>Branchiopoda</taxon>
        <taxon>Diplostraca</taxon>
        <taxon>Cladocera</taxon>
        <taxon>Anomopoda</taxon>
        <taxon>Daphniidae</taxon>
        <taxon>Daphnia</taxon>
        <taxon>Daphnia similis group</taxon>
    </lineage>
</organism>
<dbReference type="AlphaFoldDB" id="A0AAD5PNP6"/>
<proteinExistence type="predicted"/>
<reference evidence="2" key="1">
    <citation type="submission" date="2022-05" db="EMBL/GenBank/DDBJ databases">
        <title>A multi-omics perspective on studying reproductive biology in Daphnia sinensis.</title>
        <authorList>
            <person name="Jia J."/>
        </authorList>
    </citation>
    <scope>NUCLEOTIDE SEQUENCE</scope>
    <source>
        <strain evidence="2">WSL</strain>
    </source>
</reference>
<dbReference type="Proteomes" id="UP000820818">
    <property type="component" value="Unassembled WGS sequence"/>
</dbReference>
<protein>
    <submittedName>
        <fullName evidence="2">Uncharacterized protein</fullName>
    </submittedName>
</protein>
<evidence type="ECO:0000313" key="2">
    <source>
        <dbReference type="EMBL" id="KAI9549795.1"/>
    </source>
</evidence>
<evidence type="ECO:0000256" key="1">
    <source>
        <dbReference type="SAM" id="MobiDB-lite"/>
    </source>
</evidence>
<evidence type="ECO:0000313" key="4">
    <source>
        <dbReference type="Proteomes" id="UP000820818"/>
    </source>
</evidence>
<feature type="region of interest" description="Disordered" evidence="1">
    <location>
        <begin position="202"/>
        <end position="238"/>
    </location>
</feature>
<sequence>MAKYLNVEFGTGRIYERSTEKKEGYEEFTSSKGNTSYRKYYQKGLYGTLTAIEKRDSPIGEQIQLTLKDKSGEYNNLQFGLYDANGNVDNRFAESLIRTLPNVKINADYRIFPYVIEKSETSKYGSSGVSIVRADLEAETANKEDKVPVAYRYLAKDEIAGPNDVPKLVFKEQRGKNRPTAASMEEKTNFLYDVLMRFVTPSTKKEEPSAPAPAKKPEPASAQSFVVDSPASEQKLPF</sequence>
<dbReference type="EMBL" id="WJBH02000268">
    <property type="protein sequence ID" value="KAI9549795.1"/>
    <property type="molecule type" value="Genomic_DNA"/>
</dbReference>